<evidence type="ECO:0000313" key="4">
    <source>
        <dbReference type="Proteomes" id="UP000188320"/>
    </source>
</evidence>
<dbReference type="Gene3D" id="2.40.10.10">
    <property type="entry name" value="Trypsin-like serine proteases"/>
    <property type="match status" value="1"/>
</dbReference>
<dbReference type="GO" id="GO:0006508">
    <property type="term" value="P:proteolysis"/>
    <property type="evidence" value="ECO:0007669"/>
    <property type="project" value="InterPro"/>
</dbReference>
<reference evidence="4" key="1">
    <citation type="submission" date="2017-01" db="EMBL/GenBank/DDBJ databases">
        <authorList>
            <person name="Wang Y."/>
            <person name="White M."/>
            <person name="Kvist S."/>
            <person name="Moncalvo J.-M."/>
        </authorList>
    </citation>
    <scope>NUCLEOTIDE SEQUENCE [LARGE SCALE GENOMIC DNA]</scope>
    <source>
        <strain evidence="4">COL-18-3</strain>
    </source>
</reference>
<evidence type="ECO:0000259" key="2">
    <source>
        <dbReference type="PROSITE" id="PS50240"/>
    </source>
</evidence>
<dbReference type="GO" id="GO:0004252">
    <property type="term" value="F:serine-type endopeptidase activity"/>
    <property type="evidence" value="ECO:0007669"/>
    <property type="project" value="InterPro"/>
</dbReference>
<dbReference type="OrthoDB" id="6380398at2759"/>
<accession>A0A1R1PIZ9</accession>
<proteinExistence type="predicted"/>
<evidence type="ECO:0000313" key="3">
    <source>
        <dbReference type="EMBL" id="OMH80899.1"/>
    </source>
</evidence>
<dbReference type="AlphaFoldDB" id="A0A1R1PIZ9"/>
<keyword evidence="1" id="KW-1015">Disulfide bond</keyword>
<dbReference type="InterPro" id="IPR001254">
    <property type="entry name" value="Trypsin_dom"/>
</dbReference>
<feature type="domain" description="Peptidase S1" evidence="2">
    <location>
        <begin position="46"/>
        <end position="191"/>
    </location>
</feature>
<dbReference type="EMBL" id="LSSK01001043">
    <property type="protein sequence ID" value="OMH80899.1"/>
    <property type="molecule type" value="Genomic_DNA"/>
</dbReference>
<dbReference type="PANTHER" id="PTHR24252">
    <property type="entry name" value="ACROSIN-RELATED"/>
    <property type="match status" value="1"/>
</dbReference>
<organism evidence="3 4">
    <name type="scientific">Zancudomyces culisetae</name>
    <name type="common">Gut fungus</name>
    <name type="synonym">Smittium culisetae</name>
    <dbReference type="NCBI Taxonomy" id="1213189"/>
    <lineage>
        <taxon>Eukaryota</taxon>
        <taxon>Fungi</taxon>
        <taxon>Fungi incertae sedis</taxon>
        <taxon>Zoopagomycota</taxon>
        <taxon>Kickxellomycotina</taxon>
        <taxon>Harpellomycetes</taxon>
        <taxon>Harpellales</taxon>
        <taxon>Legeriomycetaceae</taxon>
        <taxon>Zancudomyces</taxon>
    </lineage>
</organism>
<protein>
    <submittedName>
        <fullName evidence="3">Trypsin</fullName>
    </submittedName>
</protein>
<dbReference type="InterPro" id="IPR009003">
    <property type="entry name" value="Peptidase_S1_PA"/>
</dbReference>
<dbReference type="SUPFAM" id="SSF50494">
    <property type="entry name" value="Trypsin-like serine proteases"/>
    <property type="match status" value="1"/>
</dbReference>
<dbReference type="PANTHER" id="PTHR24252:SF7">
    <property type="entry name" value="HYALIN"/>
    <property type="match status" value="1"/>
</dbReference>
<sequence>MKLNKKSILKNIITALPLGSILNVHASSVNNAYSNVVTPQNGASDIHGNARMISWVQAKREDFPYIGALNMGENCSVLLISNQTAVTAASCFLDRKDKLSKHLDSTRVIISEGIPNYNSTGVFGARKVHIHPEFSPKSLENDIAVIELKSPVSKDIATPVAIYSGNVADGMDLVTAGWDHVRRYMQPETIY</sequence>
<gene>
    <name evidence="3" type="ORF">AX774_g5660</name>
</gene>
<evidence type="ECO:0000256" key="1">
    <source>
        <dbReference type="ARBA" id="ARBA00023157"/>
    </source>
</evidence>
<keyword evidence="4" id="KW-1185">Reference proteome</keyword>
<dbReference type="Pfam" id="PF00089">
    <property type="entry name" value="Trypsin"/>
    <property type="match status" value="1"/>
</dbReference>
<name>A0A1R1PIZ9_ZANCU</name>
<dbReference type="InterPro" id="IPR043504">
    <property type="entry name" value="Peptidase_S1_PA_chymotrypsin"/>
</dbReference>
<dbReference type="PROSITE" id="PS50240">
    <property type="entry name" value="TRYPSIN_DOM"/>
    <property type="match status" value="1"/>
</dbReference>
<comment type="caution">
    <text evidence="3">The sequence shown here is derived from an EMBL/GenBank/DDBJ whole genome shotgun (WGS) entry which is preliminary data.</text>
</comment>
<dbReference type="Proteomes" id="UP000188320">
    <property type="component" value="Unassembled WGS sequence"/>
</dbReference>